<evidence type="ECO:0000313" key="2">
    <source>
        <dbReference type="Proteomes" id="UP000054007"/>
    </source>
</evidence>
<keyword evidence="2" id="KW-1185">Reference proteome</keyword>
<accession>A0A0D7BAP5</accession>
<dbReference type="Proteomes" id="UP000054007">
    <property type="component" value="Unassembled WGS sequence"/>
</dbReference>
<protein>
    <submittedName>
        <fullName evidence="1">Uncharacterized protein</fullName>
    </submittedName>
</protein>
<sequence length="143" mass="15868">MATTNIYLSASTAADAWALYFGKGDARVYAISTAAGSRIPVPQEALLSFTRARSRLLHGFASAYPVAQEHEPALRYLSALFDNVKMSCLKTTVEFSAVQEDFDHAWLRRAQRLANSADDPEAELDWGGLTLHVPLRCHMRWPA</sequence>
<reference evidence="1 2" key="1">
    <citation type="journal article" date="2015" name="Fungal Genet. Biol.">
        <title>Evolution of novel wood decay mechanisms in Agaricales revealed by the genome sequences of Fistulina hepatica and Cylindrobasidium torrendii.</title>
        <authorList>
            <person name="Floudas D."/>
            <person name="Held B.W."/>
            <person name="Riley R."/>
            <person name="Nagy L.G."/>
            <person name="Koehler G."/>
            <person name="Ransdell A.S."/>
            <person name="Younus H."/>
            <person name="Chow J."/>
            <person name="Chiniquy J."/>
            <person name="Lipzen A."/>
            <person name="Tritt A."/>
            <person name="Sun H."/>
            <person name="Haridas S."/>
            <person name="LaButti K."/>
            <person name="Ohm R.A."/>
            <person name="Kues U."/>
            <person name="Blanchette R.A."/>
            <person name="Grigoriev I.V."/>
            <person name="Minto R.E."/>
            <person name="Hibbett D.S."/>
        </authorList>
    </citation>
    <scope>NUCLEOTIDE SEQUENCE [LARGE SCALE GENOMIC DNA]</scope>
    <source>
        <strain evidence="1 2">FP15055 ss-10</strain>
    </source>
</reference>
<name>A0A0D7BAP5_9AGAR</name>
<proteinExistence type="predicted"/>
<gene>
    <name evidence="1" type="ORF">CYLTODRAFT_444566</name>
</gene>
<organism evidence="1 2">
    <name type="scientific">Cylindrobasidium torrendii FP15055 ss-10</name>
    <dbReference type="NCBI Taxonomy" id="1314674"/>
    <lineage>
        <taxon>Eukaryota</taxon>
        <taxon>Fungi</taxon>
        <taxon>Dikarya</taxon>
        <taxon>Basidiomycota</taxon>
        <taxon>Agaricomycotina</taxon>
        <taxon>Agaricomycetes</taxon>
        <taxon>Agaricomycetidae</taxon>
        <taxon>Agaricales</taxon>
        <taxon>Marasmiineae</taxon>
        <taxon>Physalacriaceae</taxon>
        <taxon>Cylindrobasidium</taxon>
    </lineage>
</organism>
<dbReference type="EMBL" id="KN880549">
    <property type="protein sequence ID" value="KIY66596.1"/>
    <property type="molecule type" value="Genomic_DNA"/>
</dbReference>
<evidence type="ECO:0000313" key="1">
    <source>
        <dbReference type="EMBL" id="KIY66596.1"/>
    </source>
</evidence>
<dbReference type="AlphaFoldDB" id="A0A0D7BAP5"/>